<dbReference type="Proteomes" id="UP001437256">
    <property type="component" value="Unassembled WGS sequence"/>
</dbReference>
<dbReference type="SUPFAM" id="SSF56112">
    <property type="entry name" value="Protein kinase-like (PK-like)"/>
    <property type="match status" value="1"/>
</dbReference>
<feature type="domain" description="Fungal-type protein kinase" evidence="2">
    <location>
        <begin position="3"/>
        <end position="425"/>
    </location>
</feature>
<sequence>MDTSTRLWFFSRTISFVSKAFDFIKDPKPLIRFILATSFASNEEMGYDLTVERVKNDAKVWVYDYEVADEDGKSTWYRTVDCLWTHRSGRISGRGNRVWEVQELDENRNPAMQKGKPKSTCVLKDYWVNCDAIRESAKRNEIIDRALAKNPGLQRRDIEKHFMTILHDIYVKCHDGNGALVDDTSEVQLRGWLLPEEYSEFLLEMPTNNEYTKPQIRNGARSLTTGASGSTLSTQSSSQHDQPSAPTNPSRIVPANRVDGPRRHCRTIFRELGTRLDELTDQRAFIQSLIDALQGLKFLYDAEYLHCDMSDGNLLWCYDSDHDLMICKTLDLEYARPHLQSNEENYRPHNHRTGTPAFMALEVQANHYLFRSERSVAESDSEEEGDKQMESDGSAPEESSGVLVAVPFLHNYLHDVEGIWWIMVYHLLSTSPNDPQRELSNIEREERIHTTRVVFPPSPSGSSDRSYFLTVPDRYCAVREKLPSEYQDLGKALDKVRVLLKHSYSSLENPSLARVIVHENYRGLHDKFIARFKKMKKHAVSSVIKLANIEEVLQVPKAVEGALEEGKIEHPR</sequence>
<reference evidence="3 4" key="1">
    <citation type="submission" date="2024-05" db="EMBL/GenBank/DDBJ databases">
        <title>A draft genome resource for the thread blight pathogen Marasmius tenuissimus strain MS-2.</title>
        <authorList>
            <person name="Yulfo-Soto G.E."/>
            <person name="Baruah I.K."/>
            <person name="Amoako-Attah I."/>
            <person name="Bukari Y."/>
            <person name="Meinhardt L.W."/>
            <person name="Bailey B.A."/>
            <person name="Cohen S.P."/>
        </authorList>
    </citation>
    <scope>NUCLEOTIDE SEQUENCE [LARGE SCALE GENOMIC DNA]</scope>
    <source>
        <strain evidence="3 4">MS-2</strain>
    </source>
</reference>
<evidence type="ECO:0000256" key="1">
    <source>
        <dbReference type="SAM" id="MobiDB-lite"/>
    </source>
</evidence>
<organism evidence="3 4">
    <name type="scientific">Marasmius tenuissimus</name>
    <dbReference type="NCBI Taxonomy" id="585030"/>
    <lineage>
        <taxon>Eukaryota</taxon>
        <taxon>Fungi</taxon>
        <taxon>Dikarya</taxon>
        <taxon>Basidiomycota</taxon>
        <taxon>Agaricomycotina</taxon>
        <taxon>Agaricomycetes</taxon>
        <taxon>Agaricomycetidae</taxon>
        <taxon>Agaricales</taxon>
        <taxon>Marasmiineae</taxon>
        <taxon>Marasmiaceae</taxon>
        <taxon>Marasmius</taxon>
    </lineage>
</organism>
<protein>
    <recommendedName>
        <fullName evidence="2">Fungal-type protein kinase domain-containing protein</fullName>
    </recommendedName>
</protein>
<gene>
    <name evidence="3" type="ORF">AAF712_007736</name>
</gene>
<dbReference type="PANTHER" id="PTHR38248:SF2">
    <property type="entry name" value="FUNK1 11"/>
    <property type="match status" value="1"/>
</dbReference>
<dbReference type="Gene3D" id="1.10.510.10">
    <property type="entry name" value="Transferase(Phosphotransferase) domain 1"/>
    <property type="match status" value="1"/>
</dbReference>
<feature type="region of interest" description="Disordered" evidence="1">
    <location>
        <begin position="220"/>
        <end position="258"/>
    </location>
</feature>
<dbReference type="PANTHER" id="PTHR38248">
    <property type="entry name" value="FUNK1 6"/>
    <property type="match status" value="1"/>
</dbReference>
<accession>A0ABR2ZVA0</accession>
<comment type="caution">
    <text evidence="3">The sequence shown here is derived from an EMBL/GenBank/DDBJ whole genome shotgun (WGS) entry which is preliminary data.</text>
</comment>
<evidence type="ECO:0000313" key="3">
    <source>
        <dbReference type="EMBL" id="KAL0065225.1"/>
    </source>
</evidence>
<dbReference type="EMBL" id="JBBXMP010000050">
    <property type="protein sequence ID" value="KAL0065225.1"/>
    <property type="molecule type" value="Genomic_DNA"/>
</dbReference>
<dbReference type="Pfam" id="PF17667">
    <property type="entry name" value="Pkinase_fungal"/>
    <property type="match status" value="1"/>
</dbReference>
<keyword evidence="4" id="KW-1185">Reference proteome</keyword>
<dbReference type="InterPro" id="IPR040976">
    <property type="entry name" value="Pkinase_fungal"/>
</dbReference>
<name>A0ABR2ZVA0_9AGAR</name>
<feature type="region of interest" description="Disordered" evidence="1">
    <location>
        <begin position="374"/>
        <end position="398"/>
    </location>
</feature>
<feature type="compositionally biased region" description="Polar residues" evidence="1">
    <location>
        <begin position="240"/>
        <end position="250"/>
    </location>
</feature>
<feature type="compositionally biased region" description="Low complexity" evidence="1">
    <location>
        <begin position="222"/>
        <end position="239"/>
    </location>
</feature>
<dbReference type="InterPro" id="IPR011009">
    <property type="entry name" value="Kinase-like_dom_sf"/>
</dbReference>
<evidence type="ECO:0000259" key="2">
    <source>
        <dbReference type="Pfam" id="PF17667"/>
    </source>
</evidence>
<evidence type="ECO:0000313" key="4">
    <source>
        <dbReference type="Proteomes" id="UP001437256"/>
    </source>
</evidence>
<proteinExistence type="predicted"/>